<proteinExistence type="predicted"/>
<protein>
    <submittedName>
        <fullName evidence="1">Uncharacterized protein</fullName>
    </submittedName>
</protein>
<accession>A0A939N9S6</accession>
<sequence>MFFNVNGAVTNGYKLIDGQDTTRAMHYYRNISEIISYEAAFVYLNDMLTAAESSADRIIENNEEPIFAHIKNSAK</sequence>
<name>A0A939N9S6_PRORE</name>
<organism evidence="1 2">
    <name type="scientific">Providencia rettgeri</name>
    <dbReference type="NCBI Taxonomy" id="587"/>
    <lineage>
        <taxon>Bacteria</taxon>
        <taxon>Pseudomonadati</taxon>
        <taxon>Pseudomonadota</taxon>
        <taxon>Gammaproteobacteria</taxon>
        <taxon>Enterobacterales</taxon>
        <taxon>Morganellaceae</taxon>
        <taxon>Providencia</taxon>
    </lineage>
</organism>
<reference evidence="1" key="1">
    <citation type="submission" date="2021-03" db="EMBL/GenBank/DDBJ databases">
        <title>Molecular epidemiology and mechanisms of colistin and carbapenem resistance in Enterobacteriaceae from clinical isolates, the environment and porcine samples in Pretoria, South Africa.</title>
        <authorList>
            <person name="Bogoshi D."/>
            <person name="Mbelle N.M."/>
            <person name="Naidoo V."/>
            <person name="Osei Sekyere J."/>
        </authorList>
    </citation>
    <scope>NUCLEOTIDE SEQUENCE</scope>
    <source>
        <strain evidence="1">C052</strain>
    </source>
</reference>
<comment type="caution">
    <text evidence="1">The sequence shown here is derived from an EMBL/GenBank/DDBJ whole genome shotgun (WGS) entry which is preliminary data.</text>
</comment>
<dbReference type="Proteomes" id="UP000664477">
    <property type="component" value="Unassembled WGS sequence"/>
</dbReference>
<gene>
    <name evidence="1" type="ORF">J4727_00230</name>
</gene>
<dbReference type="EMBL" id="JAGETQ010000001">
    <property type="protein sequence ID" value="MBO1915648.1"/>
    <property type="molecule type" value="Genomic_DNA"/>
</dbReference>
<evidence type="ECO:0000313" key="2">
    <source>
        <dbReference type="Proteomes" id="UP000664477"/>
    </source>
</evidence>
<evidence type="ECO:0000313" key="1">
    <source>
        <dbReference type="EMBL" id="MBO1915648.1"/>
    </source>
</evidence>
<dbReference type="AlphaFoldDB" id="A0A939N9S6"/>